<name>A0A0F9MZ04_9ZZZZ</name>
<reference evidence="2" key="1">
    <citation type="journal article" date="2015" name="Nature">
        <title>Complex archaea that bridge the gap between prokaryotes and eukaryotes.</title>
        <authorList>
            <person name="Spang A."/>
            <person name="Saw J.H."/>
            <person name="Jorgensen S.L."/>
            <person name="Zaremba-Niedzwiedzka K."/>
            <person name="Martijn J."/>
            <person name="Lind A.E."/>
            <person name="van Eijk R."/>
            <person name="Schleper C."/>
            <person name="Guy L."/>
            <person name="Ettema T.J."/>
        </authorList>
    </citation>
    <scope>NUCLEOTIDE SEQUENCE</scope>
</reference>
<keyword evidence="1" id="KW-0175">Coiled coil</keyword>
<proteinExistence type="predicted"/>
<dbReference type="EMBL" id="LAZR01007966">
    <property type="protein sequence ID" value="KKM81775.1"/>
    <property type="molecule type" value="Genomic_DNA"/>
</dbReference>
<protein>
    <submittedName>
        <fullName evidence="2">Uncharacterized protein</fullName>
    </submittedName>
</protein>
<accession>A0A0F9MZ04</accession>
<evidence type="ECO:0000313" key="2">
    <source>
        <dbReference type="EMBL" id="KKM81775.1"/>
    </source>
</evidence>
<gene>
    <name evidence="2" type="ORF">LCGC14_1326380</name>
</gene>
<organism evidence="2">
    <name type="scientific">marine sediment metagenome</name>
    <dbReference type="NCBI Taxonomy" id="412755"/>
    <lineage>
        <taxon>unclassified sequences</taxon>
        <taxon>metagenomes</taxon>
        <taxon>ecological metagenomes</taxon>
    </lineage>
</organism>
<sequence>MARLGFNIGRLINKGTQFAAGAGAFDGRSVSDATAGQVGAGNIKRQVGGVGLLDVAKDIVGGSNRAGTGASLSDRLRGGLSAVSPRFASAENLRSTIQARGVTNQLNTAKLAEVRKGQEQLSFQDVFGTLEKETQDLIRGEFTNAGLIEKDADGNDVVTRDNLINRGATFFDDVNEKKQFANAEISGVQRRIKENDALREKNINDIIDKEAKTNNLDPKLLTPEARKSSRDAIEQNLTGQQFPELNSLNANNELLNEKLTRFQEQIVQLDASQTTALQASQIALNEAKAQAALDPASSSFDAGTYATLANSDDPAERKLAQDALKFKRKPEGEARRDLVFSTIAKSLTGEEGLQRRAQKSAGSIPRLNKMIELAQTNKVTGQGGKIKSGLAGWAELIGVSEESLKLQGFSDSQLFQQLGRLIVGPLRTEIIGPGQVTDNEQNILVKAGGAGGLTKGAAIELLQEYITQNQDNINFYNENVDSLIELDSKAGSAFKKIQVGDRQRGIVGRTGVNKTAQDFFNNPEGS</sequence>
<evidence type="ECO:0000256" key="1">
    <source>
        <dbReference type="SAM" id="Coils"/>
    </source>
</evidence>
<feature type="coiled-coil region" evidence="1">
    <location>
        <begin position="245"/>
        <end position="272"/>
    </location>
</feature>
<comment type="caution">
    <text evidence="2">The sequence shown here is derived from an EMBL/GenBank/DDBJ whole genome shotgun (WGS) entry which is preliminary data.</text>
</comment>
<dbReference type="AlphaFoldDB" id="A0A0F9MZ04"/>